<evidence type="ECO:0000313" key="2">
    <source>
        <dbReference type="EMBL" id="TWU05349.1"/>
    </source>
</evidence>
<dbReference type="OrthoDB" id="277696at2"/>
<evidence type="ECO:0000313" key="3">
    <source>
        <dbReference type="Proteomes" id="UP000319908"/>
    </source>
</evidence>
<organism evidence="2 3">
    <name type="scientific">Allorhodopirellula heiligendammensis</name>
    <dbReference type="NCBI Taxonomy" id="2714739"/>
    <lineage>
        <taxon>Bacteria</taxon>
        <taxon>Pseudomonadati</taxon>
        <taxon>Planctomycetota</taxon>
        <taxon>Planctomycetia</taxon>
        <taxon>Pirellulales</taxon>
        <taxon>Pirellulaceae</taxon>
        <taxon>Allorhodopirellula</taxon>
    </lineage>
</organism>
<proteinExistence type="predicted"/>
<keyword evidence="1" id="KW-1133">Transmembrane helix</keyword>
<feature type="transmembrane region" description="Helical" evidence="1">
    <location>
        <begin position="88"/>
        <end position="108"/>
    </location>
</feature>
<accession>A0A5C6B1K0</accession>
<evidence type="ECO:0000256" key="1">
    <source>
        <dbReference type="SAM" id="Phobius"/>
    </source>
</evidence>
<feature type="transmembrane region" description="Helical" evidence="1">
    <location>
        <begin position="120"/>
        <end position="136"/>
    </location>
</feature>
<keyword evidence="3" id="KW-1185">Reference proteome</keyword>
<sequence>MLSDSLIYVPVWLALVGWFVGSFARVRNVQDSSGKRETIYYFSWLFGSVMITLHILASYGLAHGWSHAAAIEATAEESEQVTGIRAGWGVYVNFAFAAVWMGYSTAMATHGRRWPSIDKIVFWFTALIIVSAAIVFETGVVRWLSVAGFICLMISHRWTRQSSMIGLRSGCKQNPAAQVARGE</sequence>
<dbReference type="AlphaFoldDB" id="A0A5C6B1K0"/>
<comment type="caution">
    <text evidence="2">The sequence shown here is derived from an EMBL/GenBank/DDBJ whole genome shotgun (WGS) entry which is preliminary data.</text>
</comment>
<feature type="transmembrane region" description="Helical" evidence="1">
    <location>
        <begin position="38"/>
        <end position="57"/>
    </location>
</feature>
<feature type="transmembrane region" description="Helical" evidence="1">
    <location>
        <begin position="6"/>
        <end position="26"/>
    </location>
</feature>
<keyword evidence="1" id="KW-0472">Membrane</keyword>
<gene>
    <name evidence="2" type="ORF">Poly21_57440</name>
</gene>
<protein>
    <submittedName>
        <fullName evidence="2">Uncharacterized protein</fullName>
    </submittedName>
</protein>
<dbReference type="EMBL" id="SJPU01000025">
    <property type="protein sequence ID" value="TWU05349.1"/>
    <property type="molecule type" value="Genomic_DNA"/>
</dbReference>
<reference evidence="2 3" key="1">
    <citation type="journal article" date="2020" name="Antonie Van Leeuwenhoek">
        <title>Rhodopirellula heiligendammensis sp. nov., Rhodopirellula pilleata sp. nov., and Rhodopirellula solitaria sp. nov. isolated from natural or artificial marine surfaces in Northern Germany and California, USA, and emended description of the genus Rhodopirellula.</title>
        <authorList>
            <person name="Kallscheuer N."/>
            <person name="Wiegand S."/>
            <person name="Jogler M."/>
            <person name="Boedeker C."/>
            <person name="Peeters S.H."/>
            <person name="Rast P."/>
            <person name="Heuer A."/>
            <person name="Jetten M.S.M."/>
            <person name="Rohde M."/>
            <person name="Jogler C."/>
        </authorList>
    </citation>
    <scope>NUCLEOTIDE SEQUENCE [LARGE SCALE GENOMIC DNA]</scope>
    <source>
        <strain evidence="2 3">Poly21</strain>
    </source>
</reference>
<dbReference type="RefSeq" id="WP_146410117.1">
    <property type="nucleotide sequence ID" value="NZ_SJPU01000025.1"/>
</dbReference>
<name>A0A5C6B1K0_9BACT</name>
<dbReference type="Proteomes" id="UP000319908">
    <property type="component" value="Unassembled WGS sequence"/>
</dbReference>
<keyword evidence="1" id="KW-0812">Transmembrane</keyword>